<reference evidence="1 2" key="1">
    <citation type="submission" date="2019-03" db="EMBL/GenBank/DDBJ databases">
        <title>Single cell metagenomics reveals metabolic interactions within the superorganism composed of flagellate Streblomastix strix and complex community of Bacteroidetes bacteria on its surface.</title>
        <authorList>
            <person name="Treitli S.C."/>
            <person name="Kolisko M."/>
            <person name="Husnik F."/>
            <person name="Keeling P."/>
            <person name="Hampl V."/>
        </authorList>
    </citation>
    <scope>NUCLEOTIDE SEQUENCE [LARGE SCALE GENOMIC DNA]</scope>
    <source>
        <strain evidence="1">ST1C</strain>
    </source>
</reference>
<name>A0A5J4X4E4_9EUKA</name>
<sequence length="163" mass="18737">MPSGERYIASHKVMKGYSMKMVDPDSEDPLPEFSTTSVKIQNSLIAWKENKNHFLDKYVPIIAEEYKTTNQIEKWGKGEYISAASTAWKEVQRGLMEEIDPAYDWTGANDEELKQAASQIKKQIRNFYFANIVEDEDGFVRLMDQVHKQVSTNVIAQAIRKQA</sequence>
<gene>
    <name evidence="1" type="ORF">EZS28_002372</name>
</gene>
<comment type="caution">
    <text evidence="1">The sequence shown here is derived from an EMBL/GenBank/DDBJ whole genome shotgun (WGS) entry which is preliminary data.</text>
</comment>
<evidence type="ECO:0000313" key="1">
    <source>
        <dbReference type="EMBL" id="KAA6402101.1"/>
    </source>
</evidence>
<evidence type="ECO:0000313" key="2">
    <source>
        <dbReference type="Proteomes" id="UP000324800"/>
    </source>
</evidence>
<dbReference type="EMBL" id="SNRW01000286">
    <property type="protein sequence ID" value="KAA6402101.1"/>
    <property type="molecule type" value="Genomic_DNA"/>
</dbReference>
<dbReference type="Proteomes" id="UP000324800">
    <property type="component" value="Unassembled WGS sequence"/>
</dbReference>
<accession>A0A5J4X4E4</accession>
<dbReference type="AlphaFoldDB" id="A0A5J4X4E4"/>
<protein>
    <submittedName>
        <fullName evidence="1">Uncharacterized protein</fullName>
    </submittedName>
</protein>
<proteinExistence type="predicted"/>
<organism evidence="1 2">
    <name type="scientific">Streblomastix strix</name>
    <dbReference type="NCBI Taxonomy" id="222440"/>
    <lineage>
        <taxon>Eukaryota</taxon>
        <taxon>Metamonada</taxon>
        <taxon>Preaxostyla</taxon>
        <taxon>Oxymonadida</taxon>
        <taxon>Streblomastigidae</taxon>
        <taxon>Streblomastix</taxon>
    </lineage>
</organism>